<comment type="caution">
    <text evidence="1">The sequence shown here is derived from an EMBL/GenBank/DDBJ whole genome shotgun (WGS) entry which is preliminary data.</text>
</comment>
<protein>
    <submittedName>
        <fullName evidence="1">Uncharacterized protein</fullName>
    </submittedName>
</protein>
<evidence type="ECO:0000313" key="1">
    <source>
        <dbReference type="EMBL" id="KAI4387953.1"/>
    </source>
</evidence>
<name>A0ACB9SBB1_9MYRT</name>
<keyword evidence="2" id="KW-1185">Reference proteome</keyword>
<accession>A0ACB9SBB1</accession>
<proteinExistence type="predicted"/>
<gene>
    <name evidence="1" type="ORF">MLD38_000335</name>
</gene>
<organism evidence="1 2">
    <name type="scientific">Melastoma candidum</name>
    <dbReference type="NCBI Taxonomy" id="119954"/>
    <lineage>
        <taxon>Eukaryota</taxon>
        <taxon>Viridiplantae</taxon>
        <taxon>Streptophyta</taxon>
        <taxon>Embryophyta</taxon>
        <taxon>Tracheophyta</taxon>
        <taxon>Spermatophyta</taxon>
        <taxon>Magnoliopsida</taxon>
        <taxon>eudicotyledons</taxon>
        <taxon>Gunneridae</taxon>
        <taxon>Pentapetalae</taxon>
        <taxon>rosids</taxon>
        <taxon>malvids</taxon>
        <taxon>Myrtales</taxon>
        <taxon>Melastomataceae</taxon>
        <taxon>Melastomatoideae</taxon>
        <taxon>Melastomateae</taxon>
        <taxon>Melastoma</taxon>
    </lineage>
</organism>
<reference evidence="2" key="1">
    <citation type="journal article" date="2023" name="Front. Plant Sci.">
        <title>Chromosomal-level genome assembly of Melastoma candidum provides insights into trichome evolution.</title>
        <authorList>
            <person name="Zhong Y."/>
            <person name="Wu W."/>
            <person name="Sun C."/>
            <person name="Zou P."/>
            <person name="Liu Y."/>
            <person name="Dai S."/>
            <person name="Zhou R."/>
        </authorList>
    </citation>
    <scope>NUCLEOTIDE SEQUENCE [LARGE SCALE GENOMIC DNA]</scope>
</reference>
<dbReference type="Proteomes" id="UP001057402">
    <property type="component" value="Chromosome 1"/>
</dbReference>
<sequence>MTPTLRPGHQPAPLPSGATSTLYVEGLPANSTRREVAHIFCSFMGYKDAQPVTKESKDRGGDPVILCFVDFADPACSATAMRALRGYKMGEQEGYSAYLWLQFSRSPGRKSGYGPR</sequence>
<evidence type="ECO:0000313" key="2">
    <source>
        <dbReference type="Proteomes" id="UP001057402"/>
    </source>
</evidence>
<dbReference type="EMBL" id="CM042880">
    <property type="protein sequence ID" value="KAI4387953.1"/>
    <property type="molecule type" value="Genomic_DNA"/>
</dbReference>